<protein>
    <recommendedName>
        <fullName evidence="1">SAM domain-containing protein</fullName>
    </recommendedName>
</protein>
<dbReference type="Gene3D" id="3.30.460.10">
    <property type="entry name" value="Beta Polymerase, domain 2"/>
    <property type="match status" value="1"/>
</dbReference>
<dbReference type="InterPro" id="IPR001660">
    <property type="entry name" value="SAM"/>
</dbReference>
<dbReference type="SUPFAM" id="SSF47769">
    <property type="entry name" value="SAM/Pointed domain"/>
    <property type="match status" value="1"/>
</dbReference>
<dbReference type="EMBL" id="CAJOBH010044760">
    <property type="protein sequence ID" value="CAF4348252.1"/>
    <property type="molecule type" value="Genomic_DNA"/>
</dbReference>
<gene>
    <name evidence="3" type="ORF">BYL167_LOCUS29393</name>
    <name evidence="2" type="ORF">CJN711_LOCUS18108</name>
</gene>
<dbReference type="SMART" id="SM00454">
    <property type="entry name" value="SAM"/>
    <property type="match status" value="1"/>
</dbReference>
<proteinExistence type="predicted"/>
<evidence type="ECO:0000313" key="2">
    <source>
        <dbReference type="EMBL" id="CAF1324587.1"/>
    </source>
</evidence>
<organism evidence="2 4">
    <name type="scientific">Rotaria magnacalcarata</name>
    <dbReference type="NCBI Taxonomy" id="392030"/>
    <lineage>
        <taxon>Eukaryota</taxon>
        <taxon>Metazoa</taxon>
        <taxon>Spiralia</taxon>
        <taxon>Gnathifera</taxon>
        <taxon>Rotifera</taxon>
        <taxon>Eurotatoria</taxon>
        <taxon>Bdelloidea</taxon>
        <taxon>Philodinida</taxon>
        <taxon>Philodinidae</taxon>
        <taxon>Rotaria</taxon>
    </lineage>
</organism>
<name>A0A815F783_9BILA</name>
<feature type="domain" description="SAM" evidence="1">
    <location>
        <begin position="385"/>
        <end position="451"/>
    </location>
</feature>
<sequence>MPKWIIKSVTQTGQNREKQDILIYKNGFIIEFHDIEKYDQSCDSFIESIKRNKLPQEVLKSSNYAGSDFDYCFEDRQGELGTSLQWRNYESSEVILEKYNPEWPKLYQQEYNNILDAYTNDWKHISGNLLLDMEHIGSTSVEGMRAKPIIDMLIIGQDGLKYGPFFIIKTLERMGYVHQYPYVTHCFSEFAEFADRSDCIKIPPRGKGTIMIKEGFIVQIVGRIENFIAFREYLRTHPVARDEYSEAKERSLSYSSRTDCYTHNKNEVLNHLLDKAVQWYRQLKNYTHIGIFDEARKRWTCCKASKDEYNACDETYSVPEENMQYGCYNLGSKKENYHPGRYSYIDYNFVKGWWTCCSQGLYSNGCVNVILLANDDALLKDYNNWNVDCVCRWVRSLMNIHKDYSENFRQHNINGQILLTAVDDAVLQDLGISSVLHRKLFLKAIEELKDLLLPNSNSGAGLLPKNNEVKKVYYDQFEGDFTPLLSSHEITNSIAPLYPNVSSCQLTNEKHRSIVSRIYNWLGALPSHFQVDKIEYVFNSGRYRMFLGQLESVENRQKQPPFQPKLNDENSCEERKHVLQRLETLYQCVSHNRSARIVRMWHGCRRSILPNLLSDGFAALGTLDDGWYGKAMYFTSSAKYATRYCSETGGCLIMCYIVLLNPFPVVSADASLDISPNQFRFYGKGNYRNYQCHYVPVSPVGGPNTWDYRPPPNGIDDAVYDELAVFQEASILPQIVVHFK</sequence>
<dbReference type="EMBL" id="CAJNOV010008484">
    <property type="protein sequence ID" value="CAF1324587.1"/>
    <property type="molecule type" value="Genomic_DNA"/>
</dbReference>
<evidence type="ECO:0000313" key="3">
    <source>
        <dbReference type="EMBL" id="CAF4348252.1"/>
    </source>
</evidence>
<dbReference type="Pfam" id="PF00644">
    <property type="entry name" value="PARP"/>
    <property type="match status" value="1"/>
</dbReference>
<evidence type="ECO:0000259" key="1">
    <source>
        <dbReference type="PROSITE" id="PS50105"/>
    </source>
</evidence>
<dbReference type="Proteomes" id="UP000663855">
    <property type="component" value="Unassembled WGS sequence"/>
</dbReference>
<dbReference type="SUPFAM" id="SSF56399">
    <property type="entry name" value="ADP-ribosylation"/>
    <property type="match status" value="1"/>
</dbReference>
<dbReference type="PROSITE" id="PS50105">
    <property type="entry name" value="SAM_DOMAIN"/>
    <property type="match status" value="1"/>
</dbReference>
<reference evidence="2" key="1">
    <citation type="submission" date="2021-02" db="EMBL/GenBank/DDBJ databases">
        <authorList>
            <person name="Nowell W R."/>
        </authorList>
    </citation>
    <scope>NUCLEOTIDE SEQUENCE</scope>
</reference>
<evidence type="ECO:0000313" key="4">
    <source>
        <dbReference type="Proteomes" id="UP000663855"/>
    </source>
</evidence>
<dbReference type="InterPro" id="IPR012317">
    <property type="entry name" value="Poly(ADP-ribose)pol_cat_dom"/>
</dbReference>
<dbReference type="AlphaFoldDB" id="A0A815F783"/>
<dbReference type="InterPro" id="IPR043519">
    <property type="entry name" value="NT_sf"/>
</dbReference>
<dbReference type="PANTHER" id="PTHR34822:SF1">
    <property type="entry name" value="GRPB FAMILY PROTEIN"/>
    <property type="match status" value="1"/>
</dbReference>
<dbReference type="Pfam" id="PF04229">
    <property type="entry name" value="GrpB"/>
    <property type="match status" value="1"/>
</dbReference>
<dbReference type="PANTHER" id="PTHR34822">
    <property type="entry name" value="GRPB DOMAIN PROTEIN (AFU_ORTHOLOGUE AFUA_1G01530)"/>
    <property type="match status" value="1"/>
</dbReference>
<dbReference type="InterPro" id="IPR013761">
    <property type="entry name" value="SAM/pointed_sf"/>
</dbReference>
<dbReference type="InterPro" id="IPR007344">
    <property type="entry name" value="GrpB/CoaE"/>
</dbReference>
<comment type="caution">
    <text evidence="2">The sequence shown here is derived from an EMBL/GenBank/DDBJ whole genome shotgun (WGS) entry which is preliminary data.</text>
</comment>
<accession>A0A815F783</accession>
<dbReference type="Gene3D" id="3.90.228.10">
    <property type="match status" value="1"/>
</dbReference>
<dbReference type="Pfam" id="PF07647">
    <property type="entry name" value="SAM_2"/>
    <property type="match status" value="1"/>
</dbReference>
<dbReference type="Gene3D" id="1.10.150.50">
    <property type="entry name" value="Transcription Factor, Ets-1"/>
    <property type="match status" value="1"/>
</dbReference>
<dbReference type="GO" id="GO:0003950">
    <property type="term" value="F:NAD+ poly-ADP-ribosyltransferase activity"/>
    <property type="evidence" value="ECO:0007669"/>
    <property type="project" value="InterPro"/>
</dbReference>
<dbReference type="Proteomes" id="UP000681967">
    <property type="component" value="Unassembled WGS sequence"/>
</dbReference>
<dbReference type="SUPFAM" id="SSF81301">
    <property type="entry name" value="Nucleotidyltransferase"/>
    <property type="match status" value="1"/>
</dbReference>